<protein>
    <submittedName>
        <fullName evidence="2">Uncharacterized protein</fullName>
    </submittedName>
</protein>
<sequence>MESSGEDNGEVISTCEVAPVASNEGESHQEDSVLPNMILAEAIRAQARRPNHKHGFPLSLDQMPKKARLNGGGSKGASPTARLTTAAKGVTNVKKCPQEETQNITPTKKGKAASNAKKKGTMECTPTYPGAILGLNASILENPTIGGKLLKGAISRIFYKMVVLASSLARHSRELKDAVMTQQAQANSGAKEGEGKLGCYHGKVGGRASRYFGDGFDFCKRQIYHLHPELDIQGMKIGVDLFEEEKEEEKDGELDNSPAPQ</sequence>
<evidence type="ECO:0000313" key="2">
    <source>
        <dbReference type="EMBL" id="GFY96704.1"/>
    </source>
</evidence>
<evidence type="ECO:0000313" key="4">
    <source>
        <dbReference type="Proteomes" id="UP000585474"/>
    </source>
</evidence>
<organism evidence="2 4">
    <name type="scientific">Actinidia rufa</name>
    <dbReference type="NCBI Taxonomy" id="165716"/>
    <lineage>
        <taxon>Eukaryota</taxon>
        <taxon>Viridiplantae</taxon>
        <taxon>Streptophyta</taxon>
        <taxon>Embryophyta</taxon>
        <taxon>Tracheophyta</taxon>
        <taxon>Spermatophyta</taxon>
        <taxon>Magnoliopsida</taxon>
        <taxon>eudicotyledons</taxon>
        <taxon>Gunneridae</taxon>
        <taxon>Pentapetalae</taxon>
        <taxon>asterids</taxon>
        <taxon>Ericales</taxon>
        <taxon>Actinidiaceae</taxon>
        <taxon>Actinidia</taxon>
    </lineage>
</organism>
<feature type="compositionally biased region" description="Basic residues" evidence="1">
    <location>
        <begin position="108"/>
        <end position="119"/>
    </location>
</feature>
<feature type="region of interest" description="Disordered" evidence="1">
    <location>
        <begin position="102"/>
        <end position="121"/>
    </location>
</feature>
<keyword evidence="4" id="KW-1185">Reference proteome</keyword>
<reference evidence="2 4" key="1">
    <citation type="submission" date="2019-07" db="EMBL/GenBank/DDBJ databases">
        <title>De Novo Assembly of kiwifruit Actinidia rufa.</title>
        <authorList>
            <person name="Sugita-Konishi S."/>
            <person name="Sato K."/>
            <person name="Mori E."/>
            <person name="Abe Y."/>
            <person name="Kisaki G."/>
            <person name="Hamano K."/>
            <person name="Suezawa K."/>
            <person name="Otani M."/>
            <person name="Fukuda T."/>
            <person name="Manabe T."/>
            <person name="Gomi K."/>
            <person name="Tabuchi M."/>
            <person name="Akimitsu K."/>
            <person name="Kataoka I."/>
        </authorList>
    </citation>
    <scope>NUCLEOTIDE SEQUENCE [LARGE SCALE GENOMIC DNA]</scope>
    <source>
        <strain evidence="4">cv. Fuchu</strain>
        <strain evidence="2">Fuchu</strain>
    </source>
</reference>
<dbReference type="EMBL" id="BJWL01000011">
    <property type="protein sequence ID" value="GFY96704.1"/>
    <property type="molecule type" value="Genomic_DNA"/>
</dbReference>
<gene>
    <name evidence="2" type="ORF">Acr_11g0010100</name>
    <name evidence="3" type="ORF">Acr_11g0010250</name>
</gene>
<evidence type="ECO:0000256" key="1">
    <source>
        <dbReference type="SAM" id="MobiDB-lite"/>
    </source>
</evidence>
<dbReference type="Proteomes" id="UP000585474">
    <property type="component" value="Unassembled WGS sequence"/>
</dbReference>
<comment type="caution">
    <text evidence="2">The sequence shown here is derived from an EMBL/GenBank/DDBJ whole genome shotgun (WGS) entry which is preliminary data.</text>
</comment>
<name>A0A7J0FDC2_9ERIC</name>
<dbReference type="EMBL" id="BJWL01000011">
    <property type="protein sequence ID" value="GFY96719.1"/>
    <property type="molecule type" value="Genomic_DNA"/>
</dbReference>
<accession>A0A7J0FDC2</accession>
<proteinExistence type="predicted"/>
<dbReference type="AlphaFoldDB" id="A0A7J0FDC2"/>
<evidence type="ECO:0000313" key="3">
    <source>
        <dbReference type="EMBL" id="GFY96719.1"/>
    </source>
</evidence>